<name>A0A975GLQ7_9BACT</name>
<proteinExistence type="predicted"/>
<dbReference type="AlphaFoldDB" id="A0A975GLQ7"/>
<protein>
    <submittedName>
        <fullName evidence="1">Uncharacterized protein</fullName>
    </submittedName>
</protein>
<keyword evidence="2" id="KW-1185">Reference proteome</keyword>
<evidence type="ECO:0000313" key="2">
    <source>
        <dbReference type="Proteomes" id="UP000663722"/>
    </source>
</evidence>
<dbReference type="EMBL" id="CP061800">
    <property type="protein sequence ID" value="QTA86022.1"/>
    <property type="molecule type" value="Genomic_DNA"/>
</dbReference>
<reference evidence="1" key="1">
    <citation type="journal article" date="2021" name="Microb. Physiol.">
        <title>Proteogenomic Insights into the Physiology of Marine, Sulfate-Reducing, Filamentous Desulfonema limicola and Desulfonema magnum.</title>
        <authorList>
            <person name="Schnaars V."/>
            <person name="Wohlbrand L."/>
            <person name="Scheve S."/>
            <person name="Hinrichs C."/>
            <person name="Reinhardt R."/>
            <person name="Rabus R."/>
        </authorList>
    </citation>
    <scope>NUCLEOTIDE SEQUENCE</scope>
    <source>
        <strain evidence="1">4be13</strain>
    </source>
</reference>
<evidence type="ECO:0000313" key="1">
    <source>
        <dbReference type="EMBL" id="QTA86022.1"/>
    </source>
</evidence>
<organism evidence="1 2">
    <name type="scientific">Desulfonema magnum</name>
    <dbReference type="NCBI Taxonomy" id="45655"/>
    <lineage>
        <taxon>Bacteria</taxon>
        <taxon>Pseudomonadati</taxon>
        <taxon>Thermodesulfobacteriota</taxon>
        <taxon>Desulfobacteria</taxon>
        <taxon>Desulfobacterales</taxon>
        <taxon>Desulfococcaceae</taxon>
        <taxon>Desulfonema</taxon>
    </lineage>
</organism>
<accession>A0A975GLQ7</accession>
<dbReference type="Proteomes" id="UP000663722">
    <property type="component" value="Chromosome"/>
</dbReference>
<dbReference type="KEGG" id="dmm:dnm_020400"/>
<sequence length="40" mass="4391">MGMLFPHCWFMAETKIVAGEATCENSATGGQHDNTFKESI</sequence>
<gene>
    <name evidence="1" type="ORF">dnm_020400</name>
</gene>